<gene>
    <name evidence="1" type="ORF">SCF082_LOCUS3113</name>
</gene>
<dbReference type="Proteomes" id="UP001642464">
    <property type="component" value="Unassembled WGS sequence"/>
</dbReference>
<organism evidence="1 2">
    <name type="scientific">Durusdinium trenchii</name>
    <dbReference type="NCBI Taxonomy" id="1381693"/>
    <lineage>
        <taxon>Eukaryota</taxon>
        <taxon>Sar</taxon>
        <taxon>Alveolata</taxon>
        <taxon>Dinophyceae</taxon>
        <taxon>Suessiales</taxon>
        <taxon>Symbiodiniaceae</taxon>
        <taxon>Durusdinium</taxon>
    </lineage>
</organism>
<name>A0ABP0HQQ6_9DINO</name>
<sequence length="572" mass="64407">MVRRCLFFVALCLVAGQDTISFSPEERHGNEEQEQHVEVDDVTWTTALLLISFVVMSMGAVYLVHSSDVDIRKEGWTLISTTMSIFCAASIDFSICWMMIICLAYVTGEKIDKHTDTWDFQLAVFLFACIIFLLLLLVLLDLSPEENMHFLTAATRLGSRILAFASILFLGHVQKLTFFNQSWFAAFLVPCLALLFCMLAYPIAILAKRREPEWWTRKKERVDHVLQALQEATAISVGFLLCQVACYVLSESDVNKDKFMPIIGGPPGRHRPFSTTIFWTLACMLLSFSAIWTVRHRRMHSHRTMKRFLSNLVGLVTSNTGCWCLQRGGLILFYQLCSDRMYDYQKHVLCKGTGHCEDFQINPVKVTNRATITNAAFMSVLSVVCILVMDKVADLCEGKGSMSPGQLQMDLGEEPCGSPCEPRAFLRGDLESVGSASSEMELDFQSMASSLRTVMGSFGVLVGICWNKAFETAYAVILEHDSWSRMMSSNEEAKQFLEDNEIKVGLLLASVGFVLSLFVLPGWYWYIMPFTLKEEAEHGAAISTEYQQFKLLELTKRKSAHVPSESSETDSA</sequence>
<reference evidence="1 2" key="1">
    <citation type="submission" date="2024-02" db="EMBL/GenBank/DDBJ databases">
        <authorList>
            <person name="Chen Y."/>
            <person name="Shah S."/>
            <person name="Dougan E. K."/>
            <person name="Thang M."/>
            <person name="Chan C."/>
        </authorList>
    </citation>
    <scope>NUCLEOTIDE SEQUENCE [LARGE SCALE GENOMIC DNA]</scope>
</reference>
<keyword evidence="2" id="KW-1185">Reference proteome</keyword>
<protein>
    <submittedName>
        <fullName evidence="1">Uncharacterized protein</fullName>
    </submittedName>
</protein>
<proteinExistence type="predicted"/>
<comment type="caution">
    <text evidence="1">The sequence shown here is derived from an EMBL/GenBank/DDBJ whole genome shotgun (WGS) entry which is preliminary data.</text>
</comment>
<accession>A0ABP0HQQ6</accession>
<evidence type="ECO:0000313" key="1">
    <source>
        <dbReference type="EMBL" id="CAK8992475.1"/>
    </source>
</evidence>
<dbReference type="SUPFAM" id="SSF103473">
    <property type="entry name" value="MFS general substrate transporter"/>
    <property type="match status" value="1"/>
</dbReference>
<dbReference type="EMBL" id="CAXAMM010001558">
    <property type="protein sequence ID" value="CAK8992475.1"/>
    <property type="molecule type" value="Genomic_DNA"/>
</dbReference>
<evidence type="ECO:0000313" key="2">
    <source>
        <dbReference type="Proteomes" id="UP001642464"/>
    </source>
</evidence>
<dbReference type="InterPro" id="IPR036259">
    <property type="entry name" value="MFS_trans_sf"/>
</dbReference>